<evidence type="ECO:0000313" key="5">
    <source>
        <dbReference type="EMBL" id="KAL0196377.1"/>
    </source>
</evidence>
<reference evidence="5 6" key="1">
    <citation type="submission" date="2024-05" db="EMBL/GenBank/DDBJ databases">
        <title>Genome sequencing and assembly of Indian major carp, Cirrhinus mrigala (Hamilton, 1822).</title>
        <authorList>
            <person name="Mohindra V."/>
            <person name="Chowdhury L.M."/>
            <person name="Lal K."/>
            <person name="Jena J.K."/>
        </authorList>
    </citation>
    <scope>NUCLEOTIDE SEQUENCE [LARGE SCALE GENOMIC DNA]</scope>
    <source>
        <strain evidence="5">CM1030</strain>
        <tissue evidence="5">Blood</tissue>
    </source>
</reference>
<feature type="non-terminal residue" evidence="5">
    <location>
        <position position="68"/>
    </location>
</feature>
<keyword evidence="3" id="KW-0964">Secreted</keyword>
<evidence type="ECO:0000256" key="2">
    <source>
        <dbReference type="ARBA" id="ARBA00008712"/>
    </source>
</evidence>
<gene>
    <name evidence="5" type="ORF">M9458_009949</name>
</gene>
<evidence type="ECO:0000256" key="3">
    <source>
        <dbReference type="ARBA" id="ARBA00022525"/>
    </source>
</evidence>
<keyword evidence="6" id="KW-1185">Reference proteome</keyword>
<dbReference type="PANTHER" id="PTHR15040:SF3">
    <property type="entry name" value="SI:DKEY-14D8.6-RELATED"/>
    <property type="match status" value="1"/>
</dbReference>
<organism evidence="5 6">
    <name type="scientific">Cirrhinus mrigala</name>
    <name type="common">Mrigala</name>
    <dbReference type="NCBI Taxonomy" id="683832"/>
    <lineage>
        <taxon>Eukaryota</taxon>
        <taxon>Metazoa</taxon>
        <taxon>Chordata</taxon>
        <taxon>Craniata</taxon>
        <taxon>Vertebrata</taxon>
        <taxon>Euteleostomi</taxon>
        <taxon>Actinopterygii</taxon>
        <taxon>Neopterygii</taxon>
        <taxon>Teleostei</taxon>
        <taxon>Ostariophysi</taxon>
        <taxon>Cypriniformes</taxon>
        <taxon>Cyprinidae</taxon>
        <taxon>Labeoninae</taxon>
        <taxon>Labeonini</taxon>
        <taxon>Cirrhinus</taxon>
    </lineage>
</organism>
<dbReference type="EMBL" id="JAMKFB020000004">
    <property type="protein sequence ID" value="KAL0196377.1"/>
    <property type="molecule type" value="Genomic_DNA"/>
</dbReference>
<comment type="subcellular location">
    <subcellularLocation>
        <location evidence="1">Secreted</location>
    </subcellularLocation>
</comment>
<sequence>MNKPSQHDDGFEDRVWEFGCEITFDPAADCFLSPYANDFDQAFTYECPPDHIITGMSSYHDDGFEDRR</sequence>
<dbReference type="Pfam" id="PF14704">
    <property type="entry name" value="DERM"/>
    <property type="match status" value="1"/>
</dbReference>
<evidence type="ECO:0000256" key="1">
    <source>
        <dbReference type="ARBA" id="ARBA00004613"/>
    </source>
</evidence>
<comment type="caution">
    <text evidence="5">The sequence shown here is derived from an EMBL/GenBank/DDBJ whole genome shotgun (WGS) entry which is preliminary data.</text>
</comment>
<dbReference type="PANTHER" id="PTHR15040">
    <property type="entry name" value="DERMATOPONTIN-RELATED"/>
    <property type="match status" value="1"/>
</dbReference>
<comment type="similarity">
    <text evidence="2">Belongs to the dermatopontin family.</text>
</comment>
<evidence type="ECO:0000256" key="4">
    <source>
        <dbReference type="ARBA" id="ARBA00023157"/>
    </source>
</evidence>
<dbReference type="GO" id="GO:0005576">
    <property type="term" value="C:extracellular region"/>
    <property type="evidence" value="ECO:0007669"/>
    <property type="project" value="UniProtKB-SubCell"/>
</dbReference>
<accession>A0ABD0REV1</accession>
<evidence type="ECO:0000313" key="6">
    <source>
        <dbReference type="Proteomes" id="UP001529510"/>
    </source>
</evidence>
<keyword evidence="4" id="KW-1015">Disulfide bond</keyword>
<protein>
    <submittedName>
        <fullName evidence="5">Uncharacterized protein</fullName>
    </submittedName>
</protein>
<name>A0ABD0REV1_CIRMR</name>
<dbReference type="Proteomes" id="UP001529510">
    <property type="component" value="Unassembled WGS sequence"/>
</dbReference>
<dbReference type="AlphaFoldDB" id="A0ABD0REV1"/>
<dbReference type="InterPro" id="IPR026645">
    <property type="entry name" value="Dermatopontin"/>
</dbReference>
<proteinExistence type="inferred from homology"/>